<name>A0A0L6UI02_9BASI</name>
<evidence type="ECO:0000313" key="11">
    <source>
        <dbReference type="Proteomes" id="UP000037035"/>
    </source>
</evidence>
<keyword evidence="6" id="KW-0238">DNA-binding</keyword>
<organism evidence="10 11">
    <name type="scientific">Puccinia sorghi</name>
    <dbReference type="NCBI Taxonomy" id="27349"/>
    <lineage>
        <taxon>Eukaryota</taxon>
        <taxon>Fungi</taxon>
        <taxon>Dikarya</taxon>
        <taxon>Basidiomycota</taxon>
        <taxon>Pucciniomycotina</taxon>
        <taxon>Pucciniomycetes</taxon>
        <taxon>Pucciniales</taxon>
        <taxon>Pucciniaceae</taxon>
        <taxon>Puccinia</taxon>
    </lineage>
</organism>
<evidence type="ECO:0000313" key="10">
    <source>
        <dbReference type="EMBL" id="KNZ47425.1"/>
    </source>
</evidence>
<evidence type="ECO:0000256" key="2">
    <source>
        <dbReference type="ARBA" id="ARBA00004574"/>
    </source>
</evidence>
<reference evidence="10 11" key="1">
    <citation type="submission" date="2015-08" db="EMBL/GenBank/DDBJ databases">
        <title>Next Generation Sequencing and Analysis of the Genome of Puccinia sorghi L Schw, the Causal Agent of Maize Common Rust.</title>
        <authorList>
            <person name="Rochi L."/>
            <person name="Burguener G."/>
            <person name="Darino M."/>
            <person name="Turjanski A."/>
            <person name="Kreff E."/>
            <person name="Dieguez M.J."/>
            <person name="Sacco F."/>
        </authorList>
    </citation>
    <scope>NUCLEOTIDE SEQUENCE [LARGE SCALE GENOMIC DNA]</scope>
    <source>
        <strain evidence="10 11">RO10H11247</strain>
    </source>
</reference>
<evidence type="ECO:0000256" key="1">
    <source>
        <dbReference type="ARBA" id="ARBA00004123"/>
    </source>
</evidence>
<dbReference type="EMBL" id="LAVV01011719">
    <property type="protein sequence ID" value="KNZ47425.1"/>
    <property type="molecule type" value="Genomic_DNA"/>
</dbReference>
<gene>
    <name evidence="10" type="ORF">VP01_63g6</name>
</gene>
<comment type="caution">
    <text evidence="10">The sequence shown here is derived from an EMBL/GenBank/DDBJ whole genome shotgun (WGS) entry which is preliminary data.</text>
</comment>
<keyword evidence="5" id="KW-0779">Telomere</keyword>
<dbReference type="VEuPathDB" id="FungiDB:VP01_63g6"/>
<keyword evidence="11" id="KW-1185">Reference proteome</keyword>
<evidence type="ECO:0000256" key="8">
    <source>
        <dbReference type="ARBA" id="ARBA00030039"/>
    </source>
</evidence>
<dbReference type="InterPro" id="IPR012340">
    <property type="entry name" value="NA-bd_OB-fold"/>
</dbReference>
<feature type="region of interest" description="Disordered" evidence="9">
    <location>
        <begin position="151"/>
        <end position="204"/>
    </location>
</feature>
<dbReference type="OrthoDB" id="77828at2759"/>
<dbReference type="InterPro" id="IPR040260">
    <property type="entry name" value="RFA2-like"/>
</dbReference>
<feature type="region of interest" description="Disordered" evidence="9">
    <location>
        <begin position="432"/>
        <end position="456"/>
    </location>
</feature>
<dbReference type="Gene3D" id="2.40.50.140">
    <property type="entry name" value="Nucleic acid-binding proteins"/>
    <property type="match status" value="1"/>
</dbReference>
<feature type="compositionally biased region" description="Basic and acidic residues" evidence="9">
    <location>
        <begin position="173"/>
        <end position="192"/>
    </location>
</feature>
<dbReference type="GO" id="GO:0005634">
    <property type="term" value="C:nucleus"/>
    <property type="evidence" value="ECO:0007669"/>
    <property type="project" value="UniProtKB-SubCell"/>
</dbReference>
<dbReference type="GO" id="GO:0000781">
    <property type="term" value="C:chromosome, telomeric region"/>
    <property type="evidence" value="ECO:0007669"/>
    <property type="project" value="UniProtKB-SubCell"/>
</dbReference>
<protein>
    <recommendedName>
        <fullName evidence="3">CST complex subunit STN1</fullName>
    </recommendedName>
    <alternativeName>
        <fullName evidence="8">Suppressor of cdc thirteen homolog</fullName>
    </alternativeName>
</protein>
<proteinExistence type="predicted"/>
<comment type="subcellular location">
    <subcellularLocation>
        <location evidence="2">Chromosome</location>
        <location evidence="2">Telomere</location>
    </subcellularLocation>
    <subcellularLocation>
        <location evidence="1">Nucleus</location>
    </subcellularLocation>
</comment>
<sequence>MPPKSPPPRFIPSDIKLLNVYLCKPISIVMATCSSLILPPVQIPGLPLDRLETLYLKDPWRIKHEDISSPALPRPVSCWIYGKGWPAKTFIISGWLVGVDRREKFITYHVDDGTAVLECQIHVARLNEAFHTTNSQDSMCLPYEMKPPTKCKDVDMPDLHQNSGGSAAPTKKPKTDPRLDAYRRLPSSERKTSTLKSTTNTELDKTSALATQPVTEETIARYAELKIGVVMRLVGKPKSLFRDTKRVLDLEKVVVIQDHQAAEEEIRFRNHLRFCRSHIYNLPFRLANVWPEALTSSASGRHLAFTLPDRFTARKDQPEEKEPRRLKLPTVSRLSPSQITFSRYLTYVSHYIISRYELPSPIKEEFSYHEMKKKMELSERMKVEDFSIEELVDDRQEDDGYASLRREMTDFTDRLIREATQRKEIEDGKPRGIFLTEADGGDGGGRGGPRRGRHGRTETRTTMVTRALQALVRQGTLILSPDDEARFALPDITTLGPKIIHIINHHQRQFPERSCVHIRYLRSVLHQDLLWKAVPDHTLLAVLRHLQLPESSPDSWRIPSSSLSSHML</sequence>
<dbReference type="AlphaFoldDB" id="A0A0L6UI02"/>
<evidence type="ECO:0000256" key="3">
    <source>
        <dbReference type="ARBA" id="ARBA00017411"/>
    </source>
</evidence>
<accession>A0A0L6UI02</accession>
<dbReference type="GO" id="GO:0003677">
    <property type="term" value="F:DNA binding"/>
    <property type="evidence" value="ECO:0007669"/>
    <property type="project" value="UniProtKB-KW"/>
</dbReference>
<dbReference type="PANTHER" id="PTHR13989:SF33">
    <property type="entry name" value="CST COMPLEX SUBUNIT STN1"/>
    <property type="match status" value="1"/>
</dbReference>
<dbReference type="PANTHER" id="PTHR13989">
    <property type="entry name" value="REPLICATION PROTEIN A-RELATED"/>
    <property type="match status" value="1"/>
</dbReference>
<dbReference type="Proteomes" id="UP000037035">
    <property type="component" value="Unassembled WGS sequence"/>
</dbReference>
<evidence type="ECO:0000256" key="6">
    <source>
        <dbReference type="ARBA" id="ARBA00023125"/>
    </source>
</evidence>
<evidence type="ECO:0000256" key="7">
    <source>
        <dbReference type="ARBA" id="ARBA00023242"/>
    </source>
</evidence>
<evidence type="ECO:0000256" key="9">
    <source>
        <dbReference type="SAM" id="MobiDB-lite"/>
    </source>
</evidence>
<evidence type="ECO:0000256" key="4">
    <source>
        <dbReference type="ARBA" id="ARBA00022454"/>
    </source>
</evidence>
<keyword evidence="7" id="KW-0539">Nucleus</keyword>
<keyword evidence="4" id="KW-0158">Chromosome</keyword>
<evidence type="ECO:0000256" key="5">
    <source>
        <dbReference type="ARBA" id="ARBA00022895"/>
    </source>
</evidence>